<evidence type="ECO:0000313" key="8">
    <source>
        <dbReference type="Proteomes" id="UP001153954"/>
    </source>
</evidence>
<dbReference type="GO" id="GO:0004888">
    <property type="term" value="F:transmembrane signaling receptor activity"/>
    <property type="evidence" value="ECO:0007669"/>
    <property type="project" value="InterPro"/>
</dbReference>
<keyword evidence="3 5" id="KW-1133">Transmembrane helix</keyword>
<feature type="domain" description="G-protein coupled receptors family 2 profile 2" evidence="6">
    <location>
        <begin position="25"/>
        <end position="156"/>
    </location>
</feature>
<sequence>MSSIDNWSIMFLSESKNITFLSKTSFILSTLGMAFSILSMMMLILTTILFSEWRHSYKNQLLLQFMLARFIFSFVRYFYDLIKYLKICTEYFNPIYLGQFPLAYTEMALVTWMFVFSKQMHDSLVRVFNTESTDLLKVSLAAWLIPGALSIITFLIFNMQIGKEIQIYVIYLFLIKWPTLCVNGILLISSLRSVINTNTSKTENNPRIILVMIILLFTFSIQQAATDFHKLAFIIFHFEDFTPGVPLFFVFTNIFSIYHCTISILFWLFGNKRTRVLWGFSNYRKQSEQSSCSTIS</sequence>
<reference evidence="7" key="1">
    <citation type="submission" date="2022-03" db="EMBL/GenBank/DDBJ databases">
        <authorList>
            <person name="Tunstrom K."/>
        </authorList>
    </citation>
    <scope>NUCLEOTIDE SEQUENCE</scope>
</reference>
<evidence type="ECO:0000256" key="5">
    <source>
        <dbReference type="SAM" id="Phobius"/>
    </source>
</evidence>
<feature type="transmembrane region" description="Helical" evidence="5">
    <location>
        <begin position="61"/>
        <end position="79"/>
    </location>
</feature>
<dbReference type="PROSITE" id="PS50261">
    <property type="entry name" value="G_PROTEIN_RECEP_F2_4"/>
    <property type="match status" value="1"/>
</dbReference>
<organism evidence="7 8">
    <name type="scientific">Euphydryas editha</name>
    <name type="common">Edith's checkerspot</name>
    <dbReference type="NCBI Taxonomy" id="104508"/>
    <lineage>
        <taxon>Eukaryota</taxon>
        <taxon>Metazoa</taxon>
        <taxon>Ecdysozoa</taxon>
        <taxon>Arthropoda</taxon>
        <taxon>Hexapoda</taxon>
        <taxon>Insecta</taxon>
        <taxon>Pterygota</taxon>
        <taxon>Neoptera</taxon>
        <taxon>Endopterygota</taxon>
        <taxon>Lepidoptera</taxon>
        <taxon>Glossata</taxon>
        <taxon>Ditrysia</taxon>
        <taxon>Papilionoidea</taxon>
        <taxon>Nymphalidae</taxon>
        <taxon>Nymphalinae</taxon>
        <taxon>Euphydryas</taxon>
    </lineage>
</organism>
<comment type="subcellular location">
    <subcellularLocation>
        <location evidence="1">Membrane</location>
        <topology evidence="1">Multi-pass membrane protein</topology>
    </subcellularLocation>
</comment>
<evidence type="ECO:0000256" key="1">
    <source>
        <dbReference type="ARBA" id="ARBA00004141"/>
    </source>
</evidence>
<dbReference type="Gene3D" id="1.20.1070.10">
    <property type="entry name" value="Rhodopsin 7-helix transmembrane proteins"/>
    <property type="match status" value="1"/>
</dbReference>
<gene>
    <name evidence="7" type="ORF">EEDITHA_LOCUS21139</name>
</gene>
<protein>
    <recommendedName>
        <fullName evidence="6">G-protein coupled receptors family 2 profile 2 domain-containing protein</fullName>
    </recommendedName>
</protein>
<feature type="transmembrane region" description="Helical" evidence="5">
    <location>
        <begin position="26"/>
        <end position="49"/>
    </location>
</feature>
<dbReference type="AlphaFoldDB" id="A0AAU9VA71"/>
<keyword evidence="2 5" id="KW-0812">Transmembrane</keyword>
<evidence type="ECO:0000259" key="6">
    <source>
        <dbReference type="PROSITE" id="PS50261"/>
    </source>
</evidence>
<dbReference type="GO" id="GO:0007166">
    <property type="term" value="P:cell surface receptor signaling pathway"/>
    <property type="evidence" value="ECO:0007669"/>
    <property type="project" value="InterPro"/>
</dbReference>
<dbReference type="InterPro" id="IPR017981">
    <property type="entry name" value="GPCR_2-like_7TM"/>
</dbReference>
<dbReference type="Proteomes" id="UP001153954">
    <property type="component" value="Unassembled WGS sequence"/>
</dbReference>
<feature type="transmembrane region" description="Helical" evidence="5">
    <location>
        <begin position="245"/>
        <end position="269"/>
    </location>
</feature>
<accession>A0AAU9VA71</accession>
<feature type="transmembrane region" description="Helical" evidence="5">
    <location>
        <begin position="165"/>
        <end position="188"/>
    </location>
</feature>
<dbReference type="EMBL" id="CAKOGL010000030">
    <property type="protein sequence ID" value="CAH2107077.1"/>
    <property type="molecule type" value="Genomic_DNA"/>
</dbReference>
<comment type="caution">
    <text evidence="7">The sequence shown here is derived from an EMBL/GenBank/DDBJ whole genome shotgun (WGS) entry which is preliminary data.</text>
</comment>
<evidence type="ECO:0000313" key="7">
    <source>
        <dbReference type="EMBL" id="CAH2107077.1"/>
    </source>
</evidence>
<evidence type="ECO:0000256" key="2">
    <source>
        <dbReference type="ARBA" id="ARBA00022692"/>
    </source>
</evidence>
<keyword evidence="8" id="KW-1185">Reference proteome</keyword>
<evidence type="ECO:0000256" key="4">
    <source>
        <dbReference type="ARBA" id="ARBA00023136"/>
    </source>
</evidence>
<feature type="transmembrane region" description="Helical" evidence="5">
    <location>
        <begin position="99"/>
        <end position="117"/>
    </location>
</feature>
<feature type="transmembrane region" description="Helical" evidence="5">
    <location>
        <begin position="138"/>
        <end position="159"/>
    </location>
</feature>
<dbReference type="GO" id="GO:0016020">
    <property type="term" value="C:membrane"/>
    <property type="evidence" value="ECO:0007669"/>
    <property type="project" value="UniProtKB-SubCell"/>
</dbReference>
<keyword evidence="4 5" id="KW-0472">Membrane</keyword>
<name>A0AAU9VA71_EUPED</name>
<proteinExistence type="predicted"/>
<feature type="transmembrane region" description="Helical" evidence="5">
    <location>
        <begin position="208"/>
        <end position="225"/>
    </location>
</feature>
<evidence type="ECO:0000256" key="3">
    <source>
        <dbReference type="ARBA" id="ARBA00022989"/>
    </source>
</evidence>